<proteinExistence type="predicted"/>
<dbReference type="AlphaFoldDB" id="X0UME9"/>
<dbReference type="EMBL" id="BARS01026378">
    <property type="protein sequence ID" value="GAG00447.1"/>
    <property type="molecule type" value="Genomic_DNA"/>
</dbReference>
<sequence>SMIWIIVIILLVTSYKSDIETCKYIVTHPLTYCEQSNACKIIEEQRTINPYGELDISNIPEFNIMG</sequence>
<gene>
    <name evidence="1" type="ORF">S01H1_41575</name>
</gene>
<name>X0UME9_9ZZZZ</name>
<comment type="caution">
    <text evidence="1">The sequence shown here is derived from an EMBL/GenBank/DDBJ whole genome shotgun (WGS) entry which is preliminary data.</text>
</comment>
<accession>X0UME9</accession>
<feature type="non-terminal residue" evidence="1">
    <location>
        <position position="1"/>
    </location>
</feature>
<reference evidence="1" key="1">
    <citation type="journal article" date="2014" name="Front. Microbiol.">
        <title>High frequency of phylogenetically diverse reductive dehalogenase-homologous genes in deep subseafloor sedimentary metagenomes.</title>
        <authorList>
            <person name="Kawai M."/>
            <person name="Futagami T."/>
            <person name="Toyoda A."/>
            <person name="Takaki Y."/>
            <person name="Nishi S."/>
            <person name="Hori S."/>
            <person name="Arai W."/>
            <person name="Tsubouchi T."/>
            <person name="Morono Y."/>
            <person name="Uchiyama I."/>
            <person name="Ito T."/>
            <person name="Fujiyama A."/>
            <person name="Inagaki F."/>
            <person name="Takami H."/>
        </authorList>
    </citation>
    <scope>NUCLEOTIDE SEQUENCE</scope>
    <source>
        <strain evidence="1">Expedition CK06-06</strain>
    </source>
</reference>
<protein>
    <submittedName>
        <fullName evidence="1">Uncharacterized protein</fullName>
    </submittedName>
</protein>
<evidence type="ECO:0000313" key="1">
    <source>
        <dbReference type="EMBL" id="GAG00447.1"/>
    </source>
</evidence>
<organism evidence="1">
    <name type="scientific">marine sediment metagenome</name>
    <dbReference type="NCBI Taxonomy" id="412755"/>
    <lineage>
        <taxon>unclassified sequences</taxon>
        <taxon>metagenomes</taxon>
        <taxon>ecological metagenomes</taxon>
    </lineage>
</organism>